<accession>A0A1Y2GXC7</accession>
<dbReference type="OrthoDB" id="1078367at2759"/>
<keyword evidence="1 2" id="KW-0238">DNA-binding</keyword>
<dbReference type="NCBIfam" id="TIGR00621">
    <property type="entry name" value="ssb"/>
    <property type="match status" value="1"/>
</dbReference>
<dbReference type="GeneID" id="33564881"/>
<dbReference type="GO" id="GO:0003697">
    <property type="term" value="F:single-stranded DNA binding"/>
    <property type="evidence" value="ECO:0007669"/>
    <property type="project" value="InterPro"/>
</dbReference>
<dbReference type="CDD" id="cd04496">
    <property type="entry name" value="SSB_OBF"/>
    <property type="match status" value="1"/>
</dbReference>
<dbReference type="PIRSF" id="PIRSF002070">
    <property type="entry name" value="SSB"/>
    <property type="match status" value="1"/>
</dbReference>
<dbReference type="InterPro" id="IPR011344">
    <property type="entry name" value="ssDNA-bd"/>
</dbReference>
<protein>
    <recommendedName>
        <fullName evidence="2">Single-stranded DNA-binding protein</fullName>
    </recommendedName>
</protein>
<dbReference type="InterPro" id="IPR012340">
    <property type="entry name" value="NA-bd_OB-fold"/>
</dbReference>
<dbReference type="PANTHER" id="PTHR10302">
    <property type="entry name" value="SINGLE-STRANDED DNA-BINDING PROTEIN"/>
    <property type="match status" value="1"/>
</dbReference>
<name>A0A1Y2GXC7_9FUNG</name>
<dbReference type="Gene3D" id="2.40.50.140">
    <property type="entry name" value="Nucleic acid-binding proteins"/>
    <property type="match status" value="1"/>
</dbReference>
<dbReference type="PANTHER" id="PTHR10302:SF0">
    <property type="entry name" value="SINGLE-STRANDED DNA-BINDING PROTEIN, MITOCHONDRIAL"/>
    <property type="match status" value="1"/>
</dbReference>
<gene>
    <name evidence="3" type="ORF">BCR41DRAFT_347125</name>
</gene>
<dbReference type="Proteomes" id="UP000193648">
    <property type="component" value="Unassembled WGS sequence"/>
</dbReference>
<dbReference type="GO" id="GO:0042645">
    <property type="term" value="C:mitochondrial nucleoid"/>
    <property type="evidence" value="ECO:0007669"/>
    <property type="project" value="TreeGrafter"/>
</dbReference>
<evidence type="ECO:0000313" key="4">
    <source>
        <dbReference type="Proteomes" id="UP000193648"/>
    </source>
</evidence>
<reference evidence="3 4" key="1">
    <citation type="submission" date="2016-07" db="EMBL/GenBank/DDBJ databases">
        <title>Pervasive Adenine N6-methylation of Active Genes in Fungi.</title>
        <authorList>
            <consortium name="DOE Joint Genome Institute"/>
            <person name="Mondo S.J."/>
            <person name="Dannebaum R.O."/>
            <person name="Kuo R.C."/>
            <person name="Labutti K."/>
            <person name="Haridas S."/>
            <person name="Kuo A."/>
            <person name="Salamov A."/>
            <person name="Ahrendt S.R."/>
            <person name="Lipzen A."/>
            <person name="Sullivan W."/>
            <person name="Andreopoulos W.B."/>
            <person name="Clum A."/>
            <person name="Lindquist E."/>
            <person name="Daum C."/>
            <person name="Ramamoorthy G.K."/>
            <person name="Gryganskyi A."/>
            <person name="Culley D."/>
            <person name="Magnuson J.K."/>
            <person name="James T.Y."/>
            <person name="O'Malley M.A."/>
            <person name="Stajich J.E."/>
            <person name="Spatafora J.W."/>
            <person name="Visel A."/>
            <person name="Grigoriev I.V."/>
        </authorList>
    </citation>
    <scope>NUCLEOTIDE SEQUENCE [LARGE SCALE GENOMIC DNA]</scope>
    <source>
        <strain evidence="3 4">NRRL 3116</strain>
    </source>
</reference>
<keyword evidence="4" id="KW-1185">Reference proteome</keyword>
<comment type="caution">
    <text evidence="3">The sequence shown here is derived from an EMBL/GenBank/DDBJ whole genome shotgun (WGS) entry which is preliminary data.</text>
</comment>
<keyword evidence="2" id="KW-0496">Mitochondrion</keyword>
<dbReference type="AlphaFoldDB" id="A0A1Y2GXC7"/>
<dbReference type="InterPro" id="IPR000424">
    <property type="entry name" value="Primosome_PriB/ssb"/>
</dbReference>
<evidence type="ECO:0000256" key="2">
    <source>
        <dbReference type="PIRNR" id="PIRNR002070"/>
    </source>
</evidence>
<dbReference type="PROSITE" id="PS50935">
    <property type="entry name" value="SSB"/>
    <property type="match status" value="1"/>
</dbReference>
<evidence type="ECO:0000313" key="3">
    <source>
        <dbReference type="EMBL" id="ORZ26958.1"/>
    </source>
</evidence>
<evidence type="ECO:0000256" key="1">
    <source>
        <dbReference type="ARBA" id="ARBA00023125"/>
    </source>
</evidence>
<dbReference type="EMBL" id="MCFF01000005">
    <property type="protein sequence ID" value="ORZ26958.1"/>
    <property type="molecule type" value="Genomic_DNA"/>
</dbReference>
<organism evidence="3 4">
    <name type="scientific">Lobosporangium transversale</name>
    <dbReference type="NCBI Taxonomy" id="64571"/>
    <lineage>
        <taxon>Eukaryota</taxon>
        <taxon>Fungi</taxon>
        <taxon>Fungi incertae sedis</taxon>
        <taxon>Mucoromycota</taxon>
        <taxon>Mortierellomycotina</taxon>
        <taxon>Mortierellomycetes</taxon>
        <taxon>Mortierellales</taxon>
        <taxon>Mortierellaceae</taxon>
        <taxon>Lobosporangium</taxon>
    </lineage>
</organism>
<proteinExistence type="predicted"/>
<dbReference type="STRING" id="64571.A0A1Y2GXC7"/>
<comment type="subcellular location">
    <subcellularLocation>
        <location evidence="2">Mitochondrion</location>
    </subcellularLocation>
</comment>
<dbReference type="GO" id="GO:0006264">
    <property type="term" value="P:mitochondrial DNA replication"/>
    <property type="evidence" value="ECO:0007669"/>
    <property type="project" value="TreeGrafter"/>
</dbReference>
<sequence>MLLSINPAAKRIATSAIGSVRTLLNKASIIGYVGQDAELNTPIENRSVVHFSVATSEVRKGADGNSVQTTHWHRIVSWDQKRNPYLADRVKKGDMVYVEGPIHYRSYTAKDGSEKQLTEIALKSFRVLARKDNSKEQ</sequence>
<dbReference type="SUPFAM" id="SSF50249">
    <property type="entry name" value="Nucleic acid-binding proteins"/>
    <property type="match status" value="1"/>
</dbReference>
<dbReference type="RefSeq" id="XP_021884705.1">
    <property type="nucleotide sequence ID" value="XM_022023037.1"/>
</dbReference>
<dbReference type="Pfam" id="PF00436">
    <property type="entry name" value="SSB"/>
    <property type="match status" value="1"/>
</dbReference>
<dbReference type="InParanoid" id="A0A1Y2GXC7"/>